<dbReference type="PANTHER" id="PTHR23161:SF2">
    <property type="entry name" value="PROTEIN CIP2A"/>
    <property type="match status" value="1"/>
</dbReference>
<keyword evidence="1" id="KW-0175">Coiled coil</keyword>
<dbReference type="GeneID" id="102801017"/>
<keyword evidence="2" id="KW-1185">Reference proteome</keyword>
<name>A0ABM0MS05_SACKO</name>
<sequence length="264" mass="31020">MDVYEHKLASLSKQDGPVQDLLEAKAMALAQADRLISQNLCKIANLEAEARKLRSLLQDVEKQNEEYCDKVNDMQLKSDRSTKEMEQLIMQNQHLQVIAKEYEQLTVQHKDLTQRFTTTNRNLKTKEEDYVKLQELYDMLQRHNEKLGSQHEVATERLAKLEEERKSLTKLLKDKEKKCCEQKDLLSKQDKEGKKLKRELENADATIEQLREDLNQNEKEFRKQTAALEKQNREKDDMLSKMKSEMEKQSQIAKMIHNLTSGKQ</sequence>
<evidence type="ECO:0000256" key="1">
    <source>
        <dbReference type="SAM" id="Coils"/>
    </source>
</evidence>
<dbReference type="RefSeq" id="XP_006822796.1">
    <property type="nucleotide sequence ID" value="XM_006822733.1"/>
</dbReference>
<proteinExistence type="predicted"/>
<organism evidence="2 3">
    <name type="scientific">Saccoglossus kowalevskii</name>
    <name type="common">Acorn worm</name>
    <dbReference type="NCBI Taxonomy" id="10224"/>
    <lineage>
        <taxon>Eukaryota</taxon>
        <taxon>Metazoa</taxon>
        <taxon>Hemichordata</taxon>
        <taxon>Enteropneusta</taxon>
        <taxon>Harrimaniidae</taxon>
        <taxon>Saccoglossus</taxon>
    </lineage>
</organism>
<accession>A0ABM0MS05</accession>
<evidence type="ECO:0000313" key="3">
    <source>
        <dbReference type="RefSeq" id="XP_006822796.1"/>
    </source>
</evidence>
<reference evidence="3" key="1">
    <citation type="submission" date="2025-08" db="UniProtKB">
        <authorList>
            <consortium name="RefSeq"/>
        </authorList>
    </citation>
    <scope>IDENTIFICATION</scope>
    <source>
        <tissue evidence="3">Testes</tissue>
    </source>
</reference>
<dbReference type="PANTHER" id="PTHR23161">
    <property type="entry name" value="PROTEIN CIP2A"/>
    <property type="match status" value="1"/>
</dbReference>
<evidence type="ECO:0000313" key="2">
    <source>
        <dbReference type="Proteomes" id="UP000694865"/>
    </source>
</evidence>
<dbReference type="Proteomes" id="UP000694865">
    <property type="component" value="Unplaced"/>
</dbReference>
<gene>
    <name evidence="3" type="primary">LOC102801017</name>
</gene>
<feature type="coiled-coil region" evidence="1">
    <location>
        <begin position="29"/>
        <end position="248"/>
    </location>
</feature>
<protein>
    <submittedName>
        <fullName evidence="3">Protein CIP2A homolog</fullName>
    </submittedName>
</protein>
<dbReference type="InterPro" id="IPR042510">
    <property type="entry name" value="CIP2A"/>
</dbReference>